<dbReference type="Gene3D" id="3.60.130.10">
    <property type="entry name" value="Clavaminate synthase-like"/>
    <property type="match status" value="1"/>
</dbReference>
<dbReference type="GO" id="GO:0016706">
    <property type="term" value="F:2-oxoglutarate-dependent dioxygenase activity"/>
    <property type="evidence" value="ECO:0007669"/>
    <property type="project" value="UniProtKB-ARBA"/>
</dbReference>
<dbReference type="PANTHER" id="PTHR30468:SF1">
    <property type="entry name" value="ALPHA-KETOGLUTARATE-DEPENDENT SULFONATE DIOXYGENASE"/>
    <property type="match status" value="1"/>
</dbReference>
<dbReference type="EMBL" id="FMWJ01000006">
    <property type="protein sequence ID" value="SCZ61561.1"/>
    <property type="molecule type" value="Genomic_DNA"/>
</dbReference>
<name>A0A1G5QJQ2_PHOLU</name>
<dbReference type="GO" id="GO:0005737">
    <property type="term" value="C:cytoplasm"/>
    <property type="evidence" value="ECO:0007669"/>
    <property type="project" value="TreeGrafter"/>
</dbReference>
<evidence type="ECO:0000256" key="3">
    <source>
        <dbReference type="ARBA" id="ARBA00022964"/>
    </source>
</evidence>
<dbReference type="AlphaFoldDB" id="A0A1G5QJQ2"/>
<evidence type="ECO:0000256" key="2">
    <source>
        <dbReference type="ARBA" id="ARBA00022723"/>
    </source>
</evidence>
<keyword evidence="2" id="KW-0479">Metal-binding</keyword>
<dbReference type="Proteomes" id="UP000183223">
    <property type="component" value="Unassembled WGS sequence"/>
</dbReference>
<comment type="similarity">
    <text evidence="1">Belongs to the TfdA dioxygenase family.</text>
</comment>
<evidence type="ECO:0000256" key="1">
    <source>
        <dbReference type="ARBA" id="ARBA00005896"/>
    </source>
</evidence>
<dbReference type="OrthoDB" id="581608at2"/>
<protein>
    <submittedName>
        <fullName evidence="8">Taurine dioxygenase</fullName>
    </submittedName>
</protein>
<reference evidence="9" key="1">
    <citation type="submission" date="2016-10" db="EMBL/GenBank/DDBJ databases">
        <authorList>
            <person name="Varghese N."/>
            <person name="Submissions S."/>
        </authorList>
    </citation>
    <scope>NUCLEOTIDE SEQUENCE [LARGE SCALE GENOMIC DNA]</scope>
    <source>
        <strain evidence="9">ATCC 29999</strain>
    </source>
</reference>
<dbReference type="PANTHER" id="PTHR30468">
    <property type="entry name" value="ALPHA-KETOGLUTARATE-DEPENDENT SULFONATE DIOXYGENASE"/>
    <property type="match status" value="1"/>
</dbReference>
<evidence type="ECO:0000259" key="7">
    <source>
        <dbReference type="Pfam" id="PF02668"/>
    </source>
</evidence>
<evidence type="ECO:0000256" key="5">
    <source>
        <dbReference type="ARBA" id="ARBA00023004"/>
    </source>
</evidence>
<dbReference type="RefSeq" id="WP_049585800.1">
    <property type="nucleotide sequence ID" value="NZ_CAWQXX010000025.1"/>
</dbReference>
<feature type="domain" description="TauD/TfdA-like" evidence="7">
    <location>
        <begin position="9"/>
        <end position="273"/>
    </location>
</feature>
<organism evidence="8 9">
    <name type="scientific">Photorhabdus luminescens</name>
    <name type="common">Xenorhabdus luminescens</name>
    <dbReference type="NCBI Taxonomy" id="29488"/>
    <lineage>
        <taxon>Bacteria</taxon>
        <taxon>Pseudomonadati</taxon>
        <taxon>Pseudomonadota</taxon>
        <taxon>Gammaproteobacteria</taxon>
        <taxon>Enterobacterales</taxon>
        <taxon>Morganellaceae</taxon>
        <taxon>Photorhabdus</taxon>
    </lineage>
</organism>
<dbReference type="GO" id="GO:0046872">
    <property type="term" value="F:metal ion binding"/>
    <property type="evidence" value="ECO:0007669"/>
    <property type="project" value="UniProtKB-KW"/>
</dbReference>
<feature type="compositionally biased region" description="Basic and acidic residues" evidence="6">
    <location>
        <begin position="302"/>
        <end position="315"/>
    </location>
</feature>
<feature type="region of interest" description="Disordered" evidence="6">
    <location>
        <begin position="292"/>
        <end position="315"/>
    </location>
</feature>
<gene>
    <name evidence="8" type="ORF">SAMN02982990_01735</name>
</gene>
<sequence length="315" mass="37203">MSDRIKYTIRKLTPYFCAEIRDIKLNEPLNKDIIKTIESDLEEHEVLVFPDQDLTSEDLMRIGRYFGQLTVHPFAENSEKNPELIVFDYKDGNPPVLTDRWHSDETYKLCPPMATMLYSRIVPEIGGDTCFSSMTTAYDFLSIKTQDFIRGLEAIHDFSSYKYLFPDTEEGKKLLQKKELEYPPIAHPVVRIHPKTKKKTLFVNQNYTRYIRNMDQRDSDALLTQLFNTTSVLEYQYRHHWKPNMLVMWDNRSVQHAAVHDYYPNRRYMERVTIAGDQPISESEPASAEQLRKFKVPAYNHNDSRRAKRQFEIES</sequence>
<keyword evidence="9" id="KW-1185">Reference proteome</keyword>
<evidence type="ECO:0000313" key="9">
    <source>
        <dbReference type="Proteomes" id="UP000183223"/>
    </source>
</evidence>
<dbReference type="InterPro" id="IPR051323">
    <property type="entry name" value="AtsK-like"/>
</dbReference>
<keyword evidence="5" id="KW-0408">Iron</keyword>
<dbReference type="GeneID" id="45658619"/>
<proteinExistence type="inferred from homology"/>
<dbReference type="Pfam" id="PF02668">
    <property type="entry name" value="TauD"/>
    <property type="match status" value="1"/>
</dbReference>
<keyword evidence="4" id="KW-0560">Oxidoreductase</keyword>
<keyword evidence="3 8" id="KW-0223">Dioxygenase</keyword>
<evidence type="ECO:0000313" key="8">
    <source>
        <dbReference type="EMBL" id="SCZ61561.1"/>
    </source>
</evidence>
<evidence type="ECO:0000256" key="6">
    <source>
        <dbReference type="SAM" id="MobiDB-lite"/>
    </source>
</evidence>
<dbReference type="InterPro" id="IPR042098">
    <property type="entry name" value="TauD-like_sf"/>
</dbReference>
<accession>A0A1G5QJQ2</accession>
<evidence type="ECO:0000256" key="4">
    <source>
        <dbReference type="ARBA" id="ARBA00023002"/>
    </source>
</evidence>
<dbReference type="SUPFAM" id="SSF51197">
    <property type="entry name" value="Clavaminate synthase-like"/>
    <property type="match status" value="1"/>
</dbReference>
<dbReference type="InterPro" id="IPR003819">
    <property type="entry name" value="TauD/TfdA-like"/>
</dbReference>